<dbReference type="InterPro" id="IPR029039">
    <property type="entry name" value="Flavoprotein-like_sf"/>
</dbReference>
<evidence type="ECO:0000313" key="6">
    <source>
        <dbReference type="Proteomes" id="UP000183114"/>
    </source>
</evidence>
<feature type="domain" description="Flavodoxin-like" evidence="4">
    <location>
        <begin position="4"/>
        <end position="162"/>
    </location>
</feature>
<dbReference type="AlphaFoldDB" id="A0A1H4MXP4"/>
<evidence type="ECO:0000259" key="4">
    <source>
        <dbReference type="PROSITE" id="PS50902"/>
    </source>
</evidence>
<reference evidence="5 6" key="1">
    <citation type="submission" date="2016-10" db="EMBL/GenBank/DDBJ databases">
        <authorList>
            <person name="de Groot N.N."/>
        </authorList>
    </citation>
    <scope>NUCLEOTIDE SEQUENCE [LARGE SCALE GENOMIC DNA]</scope>
    <source>
        <strain evidence="5 6">BS3655</strain>
    </source>
</reference>
<dbReference type="EMBL" id="FNTF01000002">
    <property type="protein sequence ID" value="SEB87597.1"/>
    <property type="molecule type" value="Genomic_DNA"/>
</dbReference>
<accession>A0A1H4MXP4</accession>
<dbReference type="PROSITE" id="PS00201">
    <property type="entry name" value="FLAVODOXIN"/>
    <property type="match status" value="1"/>
</dbReference>
<dbReference type="GO" id="GO:0003955">
    <property type="term" value="F:NAD(P)H dehydrogenase (quinone) activity"/>
    <property type="evidence" value="ECO:0007669"/>
    <property type="project" value="TreeGrafter"/>
</dbReference>
<dbReference type="PANTHER" id="PTHR30546">
    <property type="entry name" value="FLAVODOXIN-RELATED PROTEIN WRBA-RELATED"/>
    <property type="match status" value="1"/>
</dbReference>
<evidence type="ECO:0000313" key="5">
    <source>
        <dbReference type="EMBL" id="SEB87597.1"/>
    </source>
</evidence>
<organism evidence="5 6">
    <name type="scientific">Pseudomonas frederiksbergensis</name>
    <dbReference type="NCBI Taxonomy" id="104087"/>
    <lineage>
        <taxon>Bacteria</taxon>
        <taxon>Pseudomonadati</taxon>
        <taxon>Pseudomonadota</taxon>
        <taxon>Gammaproteobacteria</taxon>
        <taxon>Pseudomonadales</taxon>
        <taxon>Pseudomonadaceae</taxon>
        <taxon>Pseudomonas</taxon>
    </lineage>
</organism>
<dbReference type="SUPFAM" id="SSF52218">
    <property type="entry name" value="Flavoproteins"/>
    <property type="match status" value="1"/>
</dbReference>
<name>A0A1H4MXP4_9PSED</name>
<evidence type="ECO:0000256" key="2">
    <source>
        <dbReference type="ARBA" id="ARBA00022630"/>
    </source>
</evidence>
<dbReference type="GO" id="GO:0009055">
    <property type="term" value="F:electron transfer activity"/>
    <property type="evidence" value="ECO:0007669"/>
    <property type="project" value="InterPro"/>
</dbReference>
<dbReference type="Proteomes" id="UP000183114">
    <property type="component" value="Unassembled WGS sequence"/>
</dbReference>
<dbReference type="RefSeq" id="WP_074871318.1">
    <property type="nucleotide sequence ID" value="NZ_FNTF01000002.1"/>
</dbReference>
<dbReference type="InterPro" id="IPR005025">
    <property type="entry name" value="FMN_Rdtase-like_dom"/>
</dbReference>
<dbReference type="InterPro" id="IPR008254">
    <property type="entry name" value="Flavodoxin/NO_synth"/>
</dbReference>
<protein>
    <submittedName>
        <fullName evidence="5">NADPH-dependent FMN reductase</fullName>
    </submittedName>
</protein>
<keyword evidence="2" id="KW-0285">Flavoprotein</keyword>
<dbReference type="GO" id="GO:0016020">
    <property type="term" value="C:membrane"/>
    <property type="evidence" value="ECO:0007669"/>
    <property type="project" value="TreeGrafter"/>
</dbReference>
<dbReference type="Gene3D" id="3.40.50.360">
    <property type="match status" value="1"/>
</dbReference>
<dbReference type="PANTHER" id="PTHR30546:SF23">
    <property type="entry name" value="FLAVOPROTEIN-LIKE PROTEIN YCP4-RELATED"/>
    <property type="match status" value="1"/>
</dbReference>
<comment type="cofactor">
    <cofactor evidence="1">
        <name>FMN</name>
        <dbReference type="ChEBI" id="CHEBI:58210"/>
    </cofactor>
</comment>
<proteinExistence type="predicted"/>
<evidence type="ECO:0000256" key="3">
    <source>
        <dbReference type="ARBA" id="ARBA00022643"/>
    </source>
</evidence>
<evidence type="ECO:0000256" key="1">
    <source>
        <dbReference type="ARBA" id="ARBA00001917"/>
    </source>
</evidence>
<keyword evidence="3" id="KW-0288">FMN</keyword>
<dbReference type="InterPro" id="IPR001226">
    <property type="entry name" value="Flavodoxin_CS"/>
</dbReference>
<dbReference type="GO" id="GO:0010181">
    <property type="term" value="F:FMN binding"/>
    <property type="evidence" value="ECO:0007669"/>
    <property type="project" value="InterPro"/>
</dbReference>
<sequence>MTIVVIVYSSGRGHTRTVAEHVQQGAAVVAGTCAELIEIVPAQIGSDGRWRDDAVMSRLAEADAIIFGAPTYMGSAHGLFKLFLEAGIAPWRSQEWKDKIAAGFTNSGARSGDKLVTLQQMSIFAAQMGMMWVSAGDLPGGNYPDGGFNDVNVNGSWLGLMTQSLNEGTAENAPHPGDRLSAERFGRRVARATARWAVGADKFPSQRIDAQENRRRNLAGIDEWKQFKD</sequence>
<gene>
    <name evidence="5" type="ORF">SAMN04490185_0395</name>
</gene>
<dbReference type="PROSITE" id="PS50902">
    <property type="entry name" value="FLAVODOXIN_LIKE"/>
    <property type="match status" value="1"/>
</dbReference>
<dbReference type="Pfam" id="PF03358">
    <property type="entry name" value="FMN_red"/>
    <property type="match status" value="1"/>
</dbReference>